<dbReference type="Proteomes" id="UP001180020">
    <property type="component" value="Unassembled WGS sequence"/>
</dbReference>
<evidence type="ECO:0000313" key="2">
    <source>
        <dbReference type="EMBL" id="KAK1283676.1"/>
    </source>
</evidence>
<comment type="caution">
    <text evidence="2">The sequence shown here is derived from an EMBL/GenBank/DDBJ whole genome shotgun (WGS) entry which is preliminary data.</text>
</comment>
<accession>A0AAV9C433</accession>
<dbReference type="PANTHER" id="PTHR31933:SF5">
    <property type="entry name" value="O-FUCOSYLTRANSFERASE 31"/>
    <property type="match status" value="1"/>
</dbReference>
<evidence type="ECO:0000313" key="3">
    <source>
        <dbReference type="Proteomes" id="UP001180020"/>
    </source>
</evidence>
<name>A0AAV9C433_ACOCL</name>
<feature type="region of interest" description="Disordered" evidence="1">
    <location>
        <begin position="96"/>
        <end position="120"/>
    </location>
</feature>
<dbReference type="InterPro" id="IPR052272">
    <property type="entry name" value="GT106_glycosyltransferase"/>
</dbReference>
<gene>
    <name evidence="2" type="ORF">QJS10_CPB21g01174</name>
</gene>
<organism evidence="2 3">
    <name type="scientific">Acorus calamus</name>
    <name type="common">Sweet flag</name>
    <dbReference type="NCBI Taxonomy" id="4465"/>
    <lineage>
        <taxon>Eukaryota</taxon>
        <taxon>Viridiplantae</taxon>
        <taxon>Streptophyta</taxon>
        <taxon>Embryophyta</taxon>
        <taxon>Tracheophyta</taxon>
        <taxon>Spermatophyta</taxon>
        <taxon>Magnoliopsida</taxon>
        <taxon>Liliopsida</taxon>
        <taxon>Acoraceae</taxon>
        <taxon>Acorus</taxon>
    </lineage>
</organism>
<sequence length="120" mass="13638">MRSYRVRVYGGEARISVLCKLFPLMEDKKSLTSEDELAKIKGKASLQTALDYYITGLASSQSHFQQKILLQKPNKTQQVIQSLVINIQRETIVEETEKGRTKAQANYKDKEGRTGQMGKK</sequence>
<proteinExistence type="predicted"/>
<evidence type="ECO:0000256" key="1">
    <source>
        <dbReference type="SAM" id="MobiDB-lite"/>
    </source>
</evidence>
<dbReference type="AlphaFoldDB" id="A0AAV9C433"/>
<reference evidence="2" key="1">
    <citation type="journal article" date="2023" name="Nat. Commun.">
        <title>Diploid and tetraploid genomes of Acorus and the evolution of monocots.</title>
        <authorList>
            <person name="Ma L."/>
            <person name="Liu K.W."/>
            <person name="Li Z."/>
            <person name="Hsiao Y.Y."/>
            <person name="Qi Y."/>
            <person name="Fu T."/>
            <person name="Tang G.D."/>
            <person name="Zhang D."/>
            <person name="Sun W.H."/>
            <person name="Liu D.K."/>
            <person name="Li Y."/>
            <person name="Chen G.Z."/>
            <person name="Liu X.D."/>
            <person name="Liao X.Y."/>
            <person name="Jiang Y.T."/>
            <person name="Yu X."/>
            <person name="Hao Y."/>
            <person name="Huang J."/>
            <person name="Zhao X.W."/>
            <person name="Ke S."/>
            <person name="Chen Y.Y."/>
            <person name="Wu W.L."/>
            <person name="Hsu J.L."/>
            <person name="Lin Y.F."/>
            <person name="Huang M.D."/>
            <person name="Li C.Y."/>
            <person name="Huang L."/>
            <person name="Wang Z.W."/>
            <person name="Zhao X."/>
            <person name="Zhong W.Y."/>
            <person name="Peng D.H."/>
            <person name="Ahmad S."/>
            <person name="Lan S."/>
            <person name="Zhang J.S."/>
            <person name="Tsai W.C."/>
            <person name="Van de Peer Y."/>
            <person name="Liu Z.J."/>
        </authorList>
    </citation>
    <scope>NUCLEOTIDE SEQUENCE</scope>
    <source>
        <strain evidence="2">CP</strain>
    </source>
</reference>
<dbReference type="PANTHER" id="PTHR31933">
    <property type="entry name" value="O-FUCOSYLTRANSFERASE 2-RELATED"/>
    <property type="match status" value="1"/>
</dbReference>
<keyword evidence="3" id="KW-1185">Reference proteome</keyword>
<dbReference type="EMBL" id="JAUJYO010000021">
    <property type="protein sequence ID" value="KAK1283676.1"/>
    <property type="molecule type" value="Genomic_DNA"/>
</dbReference>
<reference evidence="2" key="2">
    <citation type="submission" date="2023-06" db="EMBL/GenBank/DDBJ databases">
        <authorList>
            <person name="Ma L."/>
            <person name="Liu K.-W."/>
            <person name="Li Z."/>
            <person name="Hsiao Y.-Y."/>
            <person name="Qi Y."/>
            <person name="Fu T."/>
            <person name="Tang G."/>
            <person name="Zhang D."/>
            <person name="Sun W.-H."/>
            <person name="Liu D.-K."/>
            <person name="Li Y."/>
            <person name="Chen G.-Z."/>
            <person name="Liu X.-D."/>
            <person name="Liao X.-Y."/>
            <person name="Jiang Y.-T."/>
            <person name="Yu X."/>
            <person name="Hao Y."/>
            <person name="Huang J."/>
            <person name="Zhao X.-W."/>
            <person name="Ke S."/>
            <person name="Chen Y.-Y."/>
            <person name="Wu W.-L."/>
            <person name="Hsu J.-L."/>
            <person name="Lin Y.-F."/>
            <person name="Huang M.-D."/>
            <person name="Li C.-Y."/>
            <person name="Huang L."/>
            <person name="Wang Z.-W."/>
            <person name="Zhao X."/>
            <person name="Zhong W.-Y."/>
            <person name="Peng D.-H."/>
            <person name="Ahmad S."/>
            <person name="Lan S."/>
            <person name="Zhang J.-S."/>
            <person name="Tsai W.-C."/>
            <person name="Van De Peer Y."/>
            <person name="Liu Z.-J."/>
        </authorList>
    </citation>
    <scope>NUCLEOTIDE SEQUENCE</scope>
    <source>
        <strain evidence="2">CP</strain>
        <tissue evidence="2">Leaves</tissue>
    </source>
</reference>
<protein>
    <submittedName>
        <fullName evidence="2">Uncharacterized protein</fullName>
    </submittedName>
</protein>